<dbReference type="Pfam" id="PF00069">
    <property type="entry name" value="Pkinase"/>
    <property type="match status" value="1"/>
</dbReference>
<proteinExistence type="inferred from homology"/>
<name>A0AAV8TEW9_9ROSI</name>
<reference evidence="8 9" key="1">
    <citation type="submission" date="2021-09" db="EMBL/GenBank/DDBJ databases">
        <title>Genomic insights and catalytic innovation underlie evolution of tropane alkaloids biosynthesis.</title>
        <authorList>
            <person name="Wang Y.-J."/>
            <person name="Tian T."/>
            <person name="Huang J.-P."/>
            <person name="Huang S.-X."/>
        </authorList>
    </citation>
    <scope>NUCLEOTIDE SEQUENCE [LARGE SCALE GENOMIC DNA]</scope>
    <source>
        <strain evidence="8">KIB-2018</strain>
        <tissue evidence="8">Leaf</tissue>
    </source>
</reference>
<dbReference type="GO" id="GO:0004674">
    <property type="term" value="F:protein serine/threonine kinase activity"/>
    <property type="evidence" value="ECO:0007669"/>
    <property type="project" value="UniProtKB-KW"/>
</dbReference>
<dbReference type="InterPro" id="IPR000719">
    <property type="entry name" value="Prot_kinase_dom"/>
</dbReference>
<comment type="similarity">
    <text evidence="6">Belongs to the protein kinase superfamily.</text>
</comment>
<keyword evidence="2 5" id="KW-0547">Nucleotide-binding</keyword>
<evidence type="ECO:0000256" key="3">
    <source>
        <dbReference type="ARBA" id="ARBA00022777"/>
    </source>
</evidence>
<comment type="caution">
    <text evidence="8">The sequence shown here is derived from an EMBL/GenBank/DDBJ whole genome shotgun (WGS) entry which is preliminary data.</text>
</comment>
<evidence type="ECO:0000313" key="8">
    <source>
        <dbReference type="EMBL" id="KAJ8764768.1"/>
    </source>
</evidence>
<evidence type="ECO:0000256" key="5">
    <source>
        <dbReference type="PROSITE-ProRule" id="PRU10141"/>
    </source>
</evidence>
<dbReference type="SMART" id="SM00220">
    <property type="entry name" value="S_TKc"/>
    <property type="match status" value="1"/>
</dbReference>
<dbReference type="PROSITE" id="PS00107">
    <property type="entry name" value="PROTEIN_KINASE_ATP"/>
    <property type="match status" value="1"/>
</dbReference>
<evidence type="ECO:0000256" key="1">
    <source>
        <dbReference type="ARBA" id="ARBA00022679"/>
    </source>
</evidence>
<dbReference type="InterPro" id="IPR011009">
    <property type="entry name" value="Kinase-like_dom_sf"/>
</dbReference>
<protein>
    <recommendedName>
        <fullName evidence="7">Protein kinase domain-containing protein</fullName>
    </recommendedName>
</protein>
<dbReference type="GO" id="GO:0005886">
    <property type="term" value="C:plasma membrane"/>
    <property type="evidence" value="ECO:0007669"/>
    <property type="project" value="TreeGrafter"/>
</dbReference>
<accession>A0AAV8TEW9</accession>
<dbReference type="PANTHER" id="PTHR27001:SF931">
    <property type="entry name" value="OS11G0664100 PROTEIN"/>
    <property type="match status" value="1"/>
</dbReference>
<dbReference type="AlphaFoldDB" id="A0AAV8TEW9"/>
<organism evidence="8 9">
    <name type="scientific">Erythroxylum novogranatense</name>
    <dbReference type="NCBI Taxonomy" id="1862640"/>
    <lineage>
        <taxon>Eukaryota</taxon>
        <taxon>Viridiplantae</taxon>
        <taxon>Streptophyta</taxon>
        <taxon>Embryophyta</taxon>
        <taxon>Tracheophyta</taxon>
        <taxon>Spermatophyta</taxon>
        <taxon>Magnoliopsida</taxon>
        <taxon>eudicotyledons</taxon>
        <taxon>Gunneridae</taxon>
        <taxon>Pentapetalae</taxon>
        <taxon>rosids</taxon>
        <taxon>fabids</taxon>
        <taxon>Malpighiales</taxon>
        <taxon>Erythroxylaceae</taxon>
        <taxon>Erythroxylum</taxon>
    </lineage>
</organism>
<dbReference type="PROSITE" id="PS50011">
    <property type="entry name" value="PROTEIN_KINASE_DOM"/>
    <property type="match status" value="1"/>
</dbReference>
<sequence length="304" mass="33948">MGNYFGRARLPVAVEDGPANIVTFTLKELFEYTDGFDDKNFLGYGGFGSVYRGIIRGRKERHFNGLQVAVKVSRNVEIKMRTQWEAEIKYLGEIRHPNIIKLIGCCESVDKFYLVYPLMQNGNVMSKLQDLDWASTIKILTGTARAVGELHAHSPPLIYRDLKPQNLLMDKDFTPKLADFGTVTAEGERLKLGTAGYTDPLVMTDGAVGSKPNDIYSLGVIILQMIMKERIVRFPGSSMQVHISDWARSSYDIKGDAVNEKLKRKGCTKTAAKAITELGLDCVSDNPLERPTIAQVLERLAKLK</sequence>
<dbReference type="Gene3D" id="3.30.200.20">
    <property type="entry name" value="Phosphorylase Kinase, domain 1"/>
    <property type="match status" value="1"/>
</dbReference>
<keyword evidence="1" id="KW-0808">Transferase</keyword>
<dbReference type="Gene3D" id="1.10.510.10">
    <property type="entry name" value="Transferase(Phosphotransferase) domain 1"/>
    <property type="match status" value="1"/>
</dbReference>
<gene>
    <name evidence="8" type="ORF">K2173_009168</name>
</gene>
<evidence type="ECO:0000256" key="2">
    <source>
        <dbReference type="ARBA" id="ARBA00022741"/>
    </source>
</evidence>
<evidence type="ECO:0000256" key="4">
    <source>
        <dbReference type="ARBA" id="ARBA00022840"/>
    </source>
</evidence>
<keyword evidence="3" id="KW-0418">Kinase</keyword>
<evidence type="ECO:0000256" key="6">
    <source>
        <dbReference type="RuleBase" id="RU000304"/>
    </source>
</evidence>
<feature type="domain" description="Protein kinase" evidence="7">
    <location>
        <begin position="36"/>
        <end position="303"/>
    </location>
</feature>
<dbReference type="SUPFAM" id="SSF56112">
    <property type="entry name" value="Protein kinase-like (PK-like)"/>
    <property type="match status" value="1"/>
</dbReference>
<dbReference type="InterPro" id="IPR008271">
    <property type="entry name" value="Ser/Thr_kinase_AS"/>
</dbReference>
<dbReference type="PANTHER" id="PTHR27001">
    <property type="entry name" value="OS01G0253100 PROTEIN"/>
    <property type="match status" value="1"/>
</dbReference>
<evidence type="ECO:0000259" key="7">
    <source>
        <dbReference type="PROSITE" id="PS50011"/>
    </source>
</evidence>
<dbReference type="Proteomes" id="UP001159364">
    <property type="component" value="Linkage Group LG05"/>
</dbReference>
<keyword evidence="9" id="KW-1185">Reference proteome</keyword>
<feature type="binding site" evidence="5">
    <location>
        <position position="71"/>
    </location>
    <ligand>
        <name>ATP</name>
        <dbReference type="ChEBI" id="CHEBI:30616"/>
    </ligand>
</feature>
<dbReference type="PROSITE" id="PS00108">
    <property type="entry name" value="PROTEIN_KINASE_ST"/>
    <property type="match status" value="1"/>
</dbReference>
<dbReference type="EMBL" id="JAIWQS010000005">
    <property type="protein sequence ID" value="KAJ8764768.1"/>
    <property type="molecule type" value="Genomic_DNA"/>
</dbReference>
<dbReference type="GO" id="GO:0005524">
    <property type="term" value="F:ATP binding"/>
    <property type="evidence" value="ECO:0007669"/>
    <property type="project" value="UniProtKB-UniRule"/>
</dbReference>
<keyword evidence="6" id="KW-0723">Serine/threonine-protein kinase</keyword>
<keyword evidence="4 5" id="KW-0067">ATP-binding</keyword>
<evidence type="ECO:0000313" key="9">
    <source>
        <dbReference type="Proteomes" id="UP001159364"/>
    </source>
</evidence>
<dbReference type="InterPro" id="IPR017441">
    <property type="entry name" value="Protein_kinase_ATP_BS"/>
</dbReference>